<keyword evidence="2" id="KW-1185">Reference proteome</keyword>
<protein>
    <submittedName>
        <fullName evidence="1">Uncharacterized protein</fullName>
    </submittedName>
</protein>
<evidence type="ECO:0000313" key="1">
    <source>
        <dbReference type="EMBL" id="OVA10039.1"/>
    </source>
</evidence>
<evidence type="ECO:0000313" key="2">
    <source>
        <dbReference type="Proteomes" id="UP000195402"/>
    </source>
</evidence>
<comment type="caution">
    <text evidence="1">The sequence shown here is derived from an EMBL/GenBank/DDBJ whole genome shotgun (WGS) entry which is preliminary data.</text>
</comment>
<name>A0A200QHY7_MACCD</name>
<dbReference type="EMBL" id="MVGT01002043">
    <property type="protein sequence ID" value="OVA10039.1"/>
    <property type="molecule type" value="Genomic_DNA"/>
</dbReference>
<organism evidence="1 2">
    <name type="scientific">Macleaya cordata</name>
    <name type="common">Five-seeded plume-poppy</name>
    <name type="synonym">Bocconia cordata</name>
    <dbReference type="NCBI Taxonomy" id="56857"/>
    <lineage>
        <taxon>Eukaryota</taxon>
        <taxon>Viridiplantae</taxon>
        <taxon>Streptophyta</taxon>
        <taxon>Embryophyta</taxon>
        <taxon>Tracheophyta</taxon>
        <taxon>Spermatophyta</taxon>
        <taxon>Magnoliopsida</taxon>
        <taxon>Ranunculales</taxon>
        <taxon>Papaveraceae</taxon>
        <taxon>Papaveroideae</taxon>
        <taxon>Macleaya</taxon>
    </lineage>
</organism>
<reference evidence="1 2" key="1">
    <citation type="journal article" date="2017" name="Mol. Plant">
        <title>The Genome of Medicinal Plant Macleaya cordata Provides New Insights into Benzylisoquinoline Alkaloids Metabolism.</title>
        <authorList>
            <person name="Liu X."/>
            <person name="Liu Y."/>
            <person name="Huang P."/>
            <person name="Ma Y."/>
            <person name="Qing Z."/>
            <person name="Tang Q."/>
            <person name="Cao H."/>
            <person name="Cheng P."/>
            <person name="Zheng Y."/>
            <person name="Yuan Z."/>
            <person name="Zhou Y."/>
            <person name="Liu J."/>
            <person name="Tang Z."/>
            <person name="Zhuo Y."/>
            <person name="Zhang Y."/>
            <person name="Yu L."/>
            <person name="Huang J."/>
            <person name="Yang P."/>
            <person name="Peng Q."/>
            <person name="Zhang J."/>
            <person name="Jiang W."/>
            <person name="Zhang Z."/>
            <person name="Lin K."/>
            <person name="Ro D.K."/>
            <person name="Chen X."/>
            <person name="Xiong X."/>
            <person name="Shang Y."/>
            <person name="Huang S."/>
            <person name="Zeng J."/>
        </authorList>
    </citation>
    <scope>NUCLEOTIDE SEQUENCE [LARGE SCALE GENOMIC DNA]</scope>
    <source>
        <strain evidence="2">cv. BLH2017</strain>
        <tissue evidence="1">Root</tissue>
    </source>
</reference>
<proteinExistence type="predicted"/>
<accession>A0A200QHY7</accession>
<dbReference type="InParanoid" id="A0A200QHY7"/>
<dbReference type="Proteomes" id="UP000195402">
    <property type="component" value="Unassembled WGS sequence"/>
</dbReference>
<sequence length="118" mass="13576">MDNYFTNQTRATRVRRKTRYGPVPVIPSGMIRWVGSNLGPLKAATKRTEFIPIPSFLLQCSVLCATEYFKQGTLMEIIQQPIFCVLFFFFKRIKTHHLLLLDPSLSPPRITPLLLLPL</sequence>
<dbReference type="AlphaFoldDB" id="A0A200QHY7"/>
<gene>
    <name evidence="1" type="ORF">BVC80_1751g214</name>
</gene>